<dbReference type="OrthoDB" id="6132182at2759"/>
<dbReference type="EMBL" id="KV748600">
    <property type="protein sequence ID" value="OCL14213.1"/>
    <property type="molecule type" value="Genomic_DNA"/>
</dbReference>
<evidence type="ECO:0000313" key="2">
    <source>
        <dbReference type="EMBL" id="OCL14213.1"/>
    </source>
</evidence>
<dbReference type="Gene3D" id="1.10.1280.10">
    <property type="entry name" value="Di-copper center containing domain from catechol oxidase"/>
    <property type="match status" value="2"/>
</dbReference>
<proteinExistence type="predicted"/>
<name>A0A8E2FC38_9PEZI</name>
<dbReference type="Pfam" id="PF00264">
    <property type="entry name" value="Tyrosinase"/>
    <property type="match status" value="1"/>
</dbReference>
<dbReference type="InterPro" id="IPR002227">
    <property type="entry name" value="Tyrosinase_Cu-bd"/>
</dbReference>
<dbReference type="AlphaFoldDB" id="A0A8E2FC38"/>
<dbReference type="InterPro" id="IPR008922">
    <property type="entry name" value="Di-copper_centre_dom_sf"/>
</dbReference>
<feature type="domain" description="Tyrosinase copper-binding" evidence="1">
    <location>
        <begin position="5"/>
        <end position="177"/>
    </location>
</feature>
<reference evidence="2 3" key="1">
    <citation type="journal article" date="2016" name="Nat. Commun.">
        <title>Ectomycorrhizal ecology is imprinted in the genome of the dominant symbiotic fungus Cenococcum geophilum.</title>
        <authorList>
            <consortium name="DOE Joint Genome Institute"/>
            <person name="Peter M."/>
            <person name="Kohler A."/>
            <person name="Ohm R.A."/>
            <person name="Kuo A."/>
            <person name="Krutzmann J."/>
            <person name="Morin E."/>
            <person name="Arend M."/>
            <person name="Barry K.W."/>
            <person name="Binder M."/>
            <person name="Choi C."/>
            <person name="Clum A."/>
            <person name="Copeland A."/>
            <person name="Grisel N."/>
            <person name="Haridas S."/>
            <person name="Kipfer T."/>
            <person name="LaButti K."/>
            <person name="Lindquist E."/>
            <person name="Lipzen A."/>
            <person name="Maire R."/>
            <person name="Meier B."/>
            <person name="Mihaltcheva S."/>
            <person name="Molinier V."/>
            <person name="Murat C."/>
            <person name="Poggeler S."/>
            <person name="Quandt C.A."/>
            <person name="Sperisen C."/>
            <person name="Tritt A."/>
            <person name="Tisserant E."/>
            <person name="Crous P.W."/>
            <person name="Henrissat B."/>
            <person name="Nehls U."/>
            <person name="Egli S."/>
            <person name="Spatafora J.W."/>
            <person name="Grigoriev I.V."/>
            <person name="Martin F.M."/>
        </authorList>
    </citation>
    <scope>NUCLEOTIDE SEQUENCE [LARGE SCALE GENOMIC DNA]</scope>
    <source>
        <strain evidence="2 3">CBS 207.34</strain>
    </source>
</reference>
<protein>
    <recommendedName>
        <fullName evidence="1">Tyrosinase copper-binding domain-containing protein</fullName>
    </recommendedName>
</protein>
<sequence>MVLGKFIEWHRYSAWAYEQALRNECGYIGYQPYWNWVKSAMGPLNSPMFDGSDTSMSDNGEYLFGNQSWVSIPTNDAPGIKIPKGTGGSCVKTGPFEELSARSGRKVNFGPMFSALTYVKQNPDPSGFDTYYNLCCPRCGISQWTSSRWAKDSDISWMINTNTEIYSFWSLLRGDFSGSYWMWQNQDPARGMYAIAGTITILKAPTSTNVSLDDLIDLSVNNEPIKLRDAMSTLGGPFCSVYAQCLHFHKALTGDQHWC</sequence>
<evidence type="ECO:0000313" key="3">
    <source>
        <dbReference type="Proteomes" id="UP000250140"/>
    </source>
</evidence>
<accession>A0A8E2FC38</accession>
<organism evidence="2 3">
    <name type="scientific">Glonium stellatum</name>
    <dbReference type="NCBI Taxonomy" id="574774"/>
    <lineage>
        <taxon>Eukaryota</taxon>
        <taxon>Fungi</taxon>
        <taxon>Dikarya</taxon>
        <taxon>Ascomycota</taxon>
        <taxon>Pezizomycotina</taxon>
        <taxon>Dothideomycetes</taxon>
        <taxon>Pleosporomycetidae</taxon>
        <taxon>Gloniales</taxon>
        <taxon>Gloniaceae</taxon>
        <taxon>Glonium</taxon>
    </lineage>
</organism>
<gene>
    <name evidence="2" type="ORF">AOQ84DRAFT_407549</name>
</gene>
<dbReference type="SUPFAM" id="SSF48056">
    <property type="entry name" value="Di-copper centre-containing domain"/>
    <property type="match status" value="1"/>
</dbReference>
<evidence type="ECO:0000259" key="1">
    <source>
        <dbReference type="Pfam" id="PF00264"/>
    </source>
</evidence>
<dbReference type="Proteomes" id="UP000250140">
    <property type="component" value="Unassembled WGS sequence"/>
</dbReference>
<keyword evidence="3" id="KW-1185">Reference proteome</keyword>
<dbReference type="GO" id="GO:0016491">
    <property type="term" value="F:oxidoreductase activity"/>
    <property type="evidence" value="ECO:0007669"/>
    <property type="project" value="InterPro"/>
</dbReference>